<sequence length="77" mass="8519">MTQKARPTANQTAAIEKALREEFPGWSIICTRDTGRWWALRGPGPGELVQHGASAAEADTPELLREQLRAYVRAEAD</sequence>
<name>A0A372JI34_9ACTN</name>
<dbReference type="EMBL" id="QURH01000330">
    <property type="protein sequence ID" value="RFU39667.1"/>
    <property type="molecule type" value="Genomic_DNA"/>
</dbReference>
<accession>A0A372JI34</accession>
<dbReference type="OrthoDB" id="3483725at2"/>
<gene>
    <name evidence="1" type="ORF">DZF91_21205</name>
</gene>
<dbReference type="AlphaFoldDB" id="A0A372JI34"/>
<keyword evidence="2" id="KW-1185">Reference proteome</keyword>
<proteinExistence type="predicted"/>
<evidence type="ECO:0000313" key="1">
    <source>
        <dbReference type="EMBL" id="RFU39667.1"/>
    </source>
</evidence>
<dbReference type="Proteomes" id="UP000261811">
    <property type="component" value="Unassembled WGS sequence"/>
</dbReference>
<evidence type="ECO:0000313" key="2">
    <source>
        <dbReference type="Proteomes" id="UP000261811"/>
    </source>
</evidence>
<reference evidence="1 2" key="1">
    <citation type="submission" date="2018-08" db="EMBL/GenBank/DDBJ databases">
        <title>Actinomadura jelena sp. nov., a novel Actinomycete isolated from soil in Chad.</title>
        <authorList>
            <person name="Shi L."/>
        </authorList>
    </citation>
    <scope>NUCLEOTIDE SEQUENCE [LARGE SCALE GENOMIC DNA]</scope>
    <source>
        <strain evidence="1 2">NEAU-G17</strain>
    </source>
</reference>
<dbReference type="RefSeq" id="WP_117359199.1">
    <property type="nucleotide sequence ID" value="NZ_QURH01000330.1"/>
</dbReference>
<organism evidence="1 2">
    <name type="scientific">Actinomadura logoneensis</name>
    <dbReference type="NCBI Taxonomy" id="2293572"/>
    <lineage>
        <taxon>Bacteria</taxon>
        <taxon>Bacillati</taxon>
        <taxon>Actinomycetota</taxon>
        <taxon>Actinomycetes</taxon>
        <taxon>Streptosporangiales</taxon>
        <taxon>Thermomonosporaceae</taxon>
        <taxon>Actinomadura</taxon>
    </lineage>
</organism>
<protein>
    <submittedName>
        <fullName evidence="1">Uncharacterized protein</fullName>
    </submittedName>
</protein>
<comment type="caution">
    <text evidence="1">The sequence shown here is derived from an EMBL/GenBank/DDBJ whole genome shotgun (WGS) entry which is preliminary data.</text>
</comment>